<dbReference type="Gene3D" id="2.30.30.40">
    <property type="entry name" value="SH3 Domains"/>
    <property type="match status" value="1"/>
</dbReference>
<dbReference type="PANTHER" id="PTHR22617:SF23">
    <property type="entry name" value="CHEMOTAXIS PROTEIN CHEW"/>
    <property type="match status" value="1"/>
</dbReference>
<dbReference type="AlphaFoldDB" id="A0A1B7VWR2"/>
<organism evidence="2 3">
    <name type="scientific">Aphanizomenon flos-aquae LD13</name>
    <dbReference type="NCBI Taxonomy" id="1710894"/>
    <lineage>
        <taxon>Bacteria</taxon>
        <taxon>Bacillati</taxon>
        <taxon>Cyanobacteriota</taxon>
        <taxon>Cyanophyceae</taxon>
        <taxon>Nostocales</taxon>
        <taxon>Aphanizomenonaceae</taxon>
        <taxon>Aphanizomenon</taxon>
    </lineage>
</organism>
<dbReference type="GO" id="GO:0007165">
    <property type="term" value="P:signal transduction"/>
    <property type="evidence" value="ECO:0007669"/>
    <property type="project" value="InterPro"/>
</dbReference>
<dbReference type="SUPFAM" id="SSF50341">
    <property type="entry name" value="CheW-like"/>
    <property type="match status" value="1"/>
</dbReference>
<dbReference type="InterPro" id="IPR036061">
    <property type="entry name" value="CheW-like_dom_sf"/>
</dbReference>
<reference evidence="2 3" key="1">
    <citation type="submission" date="2015-09" db="EMBL/GenBank/DDBJ databases">
        <title>Whole genome shotgun sequence assembly of Aphanizomenon flos-aquae UKL13.</title>
        <authorList>
            <person name="Driscoll C."/>
        </authorList>
    </citation>
    <scope>NUCLEOTIDE SEQUENCE [LARGE SCALE GENOMIC DNA]</scope>
    <source>
        <strain evidence="2">MDT13</strain>
    </source>
</reference>
<dbReference type="STRING" id="1803587.GCA_001593825_03437"/>
<evidence type="ECO:0000259" key="1">
    <source>
        <dbReference type="PROSITE" id="PS50851"/>
    </source>
</evidence>
<evidence type="ECO:0000313" key="3">
    <source>
        <dbReference type="Proteomes" id="UP000092382"/>
    </source>
</evidence>
<dbReference type="PATRIC" id="fig|1710894.3.peg.4280"/>
<feature type="domain" description="CheW-like" evidence="1">
    <location>
        <begin position="18"/>
        <end position="162"/>
    </location>
</feature>
<dbReference type="Pfam" id="PF01584">
    <property type="entry name" value="CheW"/>
    <property type="match status" value="1"/>
</dbReference>
<dbReference type="PANTHER" id="PTHR22617">
    <property type="entry name" value="CHEMOTAXIS SENSOR HISTIDINE KINASE-RELATED"/>
    <property type="match status" value="1"/>
</dbReference>
<dbReference type="GO" id="GO:0005829">
    <property type="term" value="C:cytosol"/>
    <property type="evidence" value="ECO:0007669"/>
    <property type="project" value="TreeGrafter"/>
</dbReference>
<sequence>MKKLHLDFNNQTIYNSRENGYIKFQLNQQTGAVLSIAHTQEVIVVPVTSVTAIPNMPACILGLMNWRSHIIWVVDLPKMFNLECLDHRLHQYNIIVIQIESMILGLVVQEIKGTTKFIVDDVRSPIGQVASSLVPYLCGCVVQQEQILLVLDAVHILRSGILGINE</sequence>
<proteinExistence type="predicted"/>
<comment type="caution">
    <text evidence="2">The sequence shown here is derived from an EMBL/GenBank/DDBJ whole genome shotgun (WGS) entry which is preliminary data.</text>
</comment>
<evidence type="ECO:0000313" key="2">
    <source>
        <dbReference type="EMBL" id="OBQ25304.1"/>
    </source>
</evidence>
<dbReference type="Proteomes" id="UP000092382">
    <property type="component" value="Unassembled WGS sequence"/>
</dbReference>
<dbReference type="PROSITE" id="PS50851">
    <property type="entry name" value="CHEW"/>
    <property type="match status" value="1"/>
</dbReference>
<accession>A0A1B7VWR2</accession>
<dbReference type="EMBL" id="LJOY01000032">
    <property type="protein sequence ID" value="OBQ25304.1"/>
    <property type="molecule type" value="Genomic_DNA"/>
</dbReference>
<protein>
    <submittedName>
        <fullName evidence="2">Chemotaxis protein CheW</fullName>
    </submittedName>
</protein>
<name>A0A1B7VWR2_APHFL</name>
<dbReference type="SMART" id="SM00260">
    <property type="entry name" value="CheW"/>
    <property type="match status" value="1"/>
</dbReference>
<dbReference type="GO" id="GO:0006935">
    <property type="term" value="P:chemotaxis"/>
    <property type="evidence" value="ECO:0007669"/>
    <property type="project" value="InterPro"/>
</dbReference>
<gene>
    <name evidence="2" type="ORF">AN481_10925</name>
</gene>
<dbReference type="Gene3D" id="2.40.50.180">
    <property type="entry name" value="CheA-289, Domain 4"/>
    <property type="match status" value="1"/>
</dbReference>
<dbReference type="InterPro" id="IPR002545">
    <property type="entry name" value="CheW-lke_dom"/>
</dbReference>
<dbReference type="InterPro" id="IPR039315">
    <property type="entry name" value="CheW"/>
</dbReference>